<evidence type="ECO:0000256" key="4">
    <source>
        <dbReference type="SAM" id="MobiDB-lite"/>
    </source>
</evidence>
<feature type="region of interest" description="Disordered" evidence="4">
    <location>
        <begin position="137"/>
        <end position="158"/>
    </location>
</feature>
<feature type="region of interest" description="Disordered" evidence="4">
    <location>
        <begin position="422"/>
        <end position="544"/>
    </location>
</feature>
<evidence type="ECO:0000256" key="3">
    <source>
        <dbReference type="PROSITE-ProRule" id="PRU00023"/>
    </source>
</evidence>
<feature type="region of interest" description="Disordered" evidence="4">
    <location>
        <begin position="566"/>
        <end position="616"/>
    </location>
</feature>
<feature type="compositionally biased region" description="Basic residues" evidence="4">
    <location>
        <begin position="430"/>
        <end position="450"/>
    </location>
</feature>
<proteinExistence type="predicted"/>
<feature type="compositionally biased region" description="Low complexity" evidence="4">
    <location>
        <begin position="566"/>
        <end position="580"/>
    </location>
</feature>
<dbReference type="SMART" id="SM00248">
    <property type="entry name" value="ANK"/>
    <property type="match status" value="5"/>
</dbReference>
<dbReference type="Gene3D" id="1.25.40.20">
    <property type="entry name" value="Ankyrin repeat-containing domain"/>
    <property type="match status" value="2"/>
</dbReference>
<gene>
    <name evidence="5" type="ORF">TBRA_LOCUS547</name>
</gene>
<keyword evidence="6" id="KW-1185">Reference proteome</keyword>
<sequence length="1018" mass="115582">MAANDFWGDDHYDNFVNDLKCLRQKVKWNVEKKRLKFLDQLYESIQNWPDRRRVHLRNIFRKEDIGCLLWDCIKLSGQRFVYFSARSGFSDSEVNALLARTKPPPDATRCEDKGIRRAIVKSTTRIISAPFNLRNRSNHGANHSANHNATTTGLTDFHMASGSSRRQDDIAENTRGRSALQWAVLNLLPDRMDILTMCGADLTSFVFPTESEFIESLQSYNSLEAASKLILASGLLVVVERLERRGYAMRRDDALTIMKLFERYELFERKKRATPLQALGLSSCWHSDVTFVKKAKEMKIGGDLSLNDLIRLRPEQADERGVAYSDYFQFAKSKKLLQLPRDSQRGCAVRLCETMARGFFRRWALNAYLERTDNWLSIDYCKTYISGFRNESLYHYARHKSFFDEPIFSHYLYRFATARQARHQPVQRQLQHRQRRRRQDPRRDQQRHHRPAELQQDSLRSNDQPRLRRVDGPAQSAQHPERQAERGEAGGSRGRPVRHCPVPDLRDAPVPAGQGLPDEGAEGDARASPGRRGAVPHRRGQEPLGGLCARQARGHLPAALVLQRQRAVPAGRPGGARQAGAPPPDQHPLRRRLRRVGERRPVQGAQGLRGAQRPARLPHASQLLQVGRQQQSAGHHRQERRRLGAAGDLLGAQSGGPQSDAGRGQAQLRDQHPRGQDELRRRLLPARVPALLRVGQAQDGRWLGQQERPLHETLTLSRVTSADSAHCQRLELPVHDADRAPTARNSTGQFPNLRDIFRKDEIELLLSDCLKYEDDGRSDRFTEFIAFVACRGYNDKPKVHKNNKPRRGRNKRVRELISDNNIAPKIFEYVKCTDGFEPLFHTACIAGLVDVVEKFLELGQDPNCLSPETGDTPLHLALVGGHKEVVELLLRNGADPNLGNAKGATPLQAMCKKLVASSDLAKISFKVNGEIDRMVRVGVRDELDDEPLHKSVLSELFDIKKFIELLLRGGVDPNLGDKKGLTPLHIICNRRHDDDLARLFFHINDKFKHVVQVDVKDK</sequence>
<dbReference type="PANTHER" id="PTHR24189">
    <property type="entry name" value="MYOTROPHIN"/>
    <property type="match status" value="1"/>
</dbReference>
<evidence type="ECO:0000313" key="6">
    <source>
        <dbReference type="Proteomes" id="UP000479190"/>
    </source>
</evidence>
<dbReference type="EMBL" id="CADCXV010000125">
    <property type="protein sequence ID" value="CAB0028361.1"/>
    <property type="molecule type" value="Genomic_DNA"/>
</dbReference>
<dbReference type="PRINTS" id="PR01415">
    <property type="entry name" value="ANKYRIN"/>
</dbReference>
<dbReference type="PANTHER" id="PTHR24189:SF50">
    <property type="entry name" value="ANKYRIN REPEAT AND SOCS BOX PROTEIN 2"/>
    <property type="match status" value="1"/>
</dbReference>
<feature type="repeat" description="ANK" evidence="3">
    <location>
        <begin position="869"/>
        <end position="901"/>
    </location>
</feature>
<dbReference type="InterPro" id="IPR050745">
    <property type="entry name" value="Multifunctional_regulatory"/>
</dbReference>
<evidence type="ECO:0000256" key="2">
    <source>
        <dbReference type="ARBA" id="ARBA00023043"/>
    </source>
</evidence>
<feature type="region of interest" description="Disordered" evidence="4">
    <location>
        <begin position="648"/>
        <end position="676"/>
    </location>
</feature>
<organism evidence="5 6">
    <name type="scientific">Trichogramma brassicae</name>
    <dbReference type="NCBI Taxonomy" id="86971"/>
    <lineage>
        <taxon>Eukaryota</taxon>
        <taxon>Metazoa</taxon>
        <taxon>Ecdysozoa</taxon>
        <taxon>Arthropoda</taxon>
        <taxon>Hexapoda</taxon>
        <taxon>Insecta</taxon>
        <taxon>Pterygota</taxon>
        <taxon>Neoptera</taxon>
        <taxon>Endopterygota</taxon>
        <taxon>Hymenoptera</taxon>
        <taxon>Apocrita</taxon>
        <taxon>Proctotrupomorpha</taxon>
        <taxon>Chalcidoidea</taxon>
        <taxon>Trichogrammatidae</taxon>
        <taxon>Trichogramma</taxon>
    </lineage>
</organism>
<feature type="compositionally biased region" description="Low complexity" evidence="4">
    <location>
        <begin position="138"/>
        <end position="153"/>
    </location>
</feature>
<evidence type="ECO:0000256" key="1">
    <source>
        <dbReference type="ARBA" id="ARBA00022737"/>
    </source>
</evidence>
<dbReference type="PROSITE" id="PS50088">
    <property type="entry name" value="ANK_REPEAT"/>
    <property type="match status" value="1"/>
</dbReference>
<dbReference type="Pfam" id="PF12796">
    <property type="entry name" value="Ank_2"/>
    <property type="match status" value="1"/>
</dbReference>
<dbReference type="PROSITE" id="PS50297">
    <property type="entry name" value="ANK_REP_REGION"/>
    <property type="match status" value="1"/>
</dbReference>
<name>A0A6H5HXE2_9HYME</name>
<dbReference type="OrthoDB" id="539213at2759"/>
<feature type="compositionally biased region" description="Basic and acidic residues" evidence="4">
    <location>
        <begin position="479"/>
        <end position="488"/>
    </location>
</feature>
<dbReference type="SUPFAM" id="SSF48403">
    <property type="entry name" value="Ankyrin repeat"/>
    <property type="match status" value="1"/>
</dbReference>
<reference evidence="5 6" key="1">
    <citation type="submission" date="2020-02" db="EMBL/GenBank/DDBJ databases">
        <authorList>
            <person name="Ferguson B K."/>
        </authorList>
    </citation>
    <scope>NUCLEOTIDE SEQUENCE [LARGE SCALE GENOMIC DNA]</scope>
</reference>
<dbReference type="InterPro" id="IPR036770">
    <property type="entry name" value="Ankyrin_rpt-contain_sf"/>
</dbReference>
<dbReference type="Proteomes" id="UP000479190">
    <property type="component" value="Unassembled WGS sequence"/>
</dbReference>
<keyword evidence="1" id="KW-0677">Repeat</keyword>
<evidence type="ECO:0000313" key="5">
    <source>
        <dbReference type="EMBL" id="CAB0028361.1"/>
    </source>
</evidence>
<accession>A0A6H5HXE2</accession>
<dbReference type="AlphaFoldDB" id="A0A6H5HXE2"/>
<protein>
    <submittedName>
        <fullName evidence="5">Uncharacterized protein</fullName>
    </submittedName>
</protein>
<dbReference type="InterPro" id="IPR002110">
    <property type="entry name" value="Ankyrin_rpt"/>
</dbReference>
<keyword evidence="2 3" id="KW-0040">ANK repeat</keyword>